<evidence type="ECO:0000256" key="4">
    <source>
        <dbReference type="ARBA" id="ARBA00022692"/>
    </source>
</evidence>
<comment type="similarity">
    <text evidence="2">Belongs to the OXA1/ALB3/YidC family. Type 1 subfamily.</text>
</comment>
<evidence type="ECO:0000256" key="1">
    <source>
        <dbReference type="ARBA" id="ARBA00004141"/>
    </source>
</evidence>
<evidence type="ECO:0000256" key="2">
    <source>
        <dbReference type="ARBA" id="ARBA00010527"/>
    </source>
</evidence>
<feature type="transmembrane region" description="Helical" evidence="13">
    <location>
        <begin position="105"/>
        <end position="128"/>
    </location>
</feature>
<keyword evidence="5 13" id="KW-1133">Transmembrane helix</keyword>
<proteinExistence type="inferred from homology"/>
<evidence type="ECO:0000313" key="15">
    <source>
        <dbReference type="EMBL" id="TGY33249.1"/>
    </source>
</evidence>
<comment type="subcellular location">
    <subcellularLocation>
        <location evidence="1 12">Membrane</location>
        <topology evidence="1 12">Multi-pass membrane protein</topology>
    </subcellularLocation>
</comment>
<dbReference type="Pfam" id="PF02096">
    <property type="entry name" value="60KD_IMP"/>
    <property type="match status" value="1"/>
</dbReference>
<reference evidence="15 16" key="1">
    <citation type="submission" date="2019-04" db="EMBL/GenBank/DDBJ databases">
        <title>Microbes associate with the intestines of laboratory mice.</title>
        <authorList>
            <person name="Navarre W."/>
            <person name="Wong E."/>
            <person name="Huang K."/>
            <person name="Tropini C."/>
            <person name="Ng K."/>
            <person name="Yu B."/>
        </authorList>
    </citation>
    <scope>NUCLEOTIDE SEQUENCE [LARGE SCALE GENOMIC DNA]</scope>
    <source>
        <strain evidence="15 16">NM46_B2-13</strain>
    </source>
</reference>
<dbReference type="RefSeq" id="WP_135950078.1">
    <property type="nucleotide sequence ID" value="NZ_SRYO01000014.1"/>
</dbReference>
<sequence length="244" mass="25407">MDLFTLPPLAALLDFSARGLMALTALLAPVAGPAAAAAAVVLVTLLVRTALVPAGVAQARADQARSRLAPRLRALQQRWRAHPERLQRETLALYRAEGVSPAAGCLPLLIQAPIVGLVYAVFLHGSIAGHANPLLAEHLFGVSLGQSAVAAVSSGVGPAAAAVFGVIVLLIAFVGELTRRLLRPTAAATLPAWQRTLTASAPFLTAVAAPFVPLAAAVYLLTTVTWTLGQRLVLRRLYPPQHAS</sequence>
<evidence type="ECO:0000256" key="12">
    <source>
        <dbReference type="RuleBase" id="RU003945"/>
    </source>
</evidence>
<dbReference type="GO" id="GO:0051205">
    <property type="term" value="P:protein insertion into membrane"/>
    <property type="evidence" value="ECO:0007669"/>
    <property type="project" value="TreeGrafter"/>
</dbReference>
<dbReference type="AlphaFoldDB" id="A0A4S2CWA8"/>
<comment type="subunit">
    <text evidence="8">Interacts with the Sec translocase complex via SecD. Specifically interacts with transmembrane segments of nascent integral membrane proteins during membrane integration.</text>
</comment>
<evidence type="ECO:0000256" key="9">
    <source>
        <dbReference type="ARBA" id="ARBA00031538"/>
    </source>
</evidence>
<name>A0A4S2CWA8_9MICO</name>
<keyword evidence="4 12" id="KW-0812">Transmembrane</keyword>
<protein>
    <recommendedName>
        <fullName evidence="3">Membrane protein insertase YidC</fullName>
    </recommendedName>
    <alternativeName>
        <fullName evidence="11">Foldase YidC</fullName>
    </alternativeName>
    <alternativeName>
        <fullName evidence="10">Membrane integrase YidC</fullName>
    </alternativeName>
    <alternativeName>
        <fullName evidence="9">Membrane protein YidC</fullName>
    </alternativeName>
</protein>
<comment type="caution">
    <text evidence="15">The sequence shown here is derived from an EMBL/GenBank/DDBJ whole genome shotgun (WGS) entry which is preliminary data.</text>
</comment>
<evidence type="ECO:0000256" key="11">
    <source>
        <dbReference type="ARBA" id="ARBA00033342"/>
    </source>
</evidence>
<evidence type="ECO:0000256" key="7">
    <source>
        <dbReference type="ARBA" id="ARBA00025034"/>
    </source>
</evidence>
<evidence type="ECO:0000256" key="10">
    <source>
        <dbReference type="ARBA" id="ARBA00033245"/>
    </source>
</evidence>
<evidence type="ECO:0000256" key="8">
    <source>
        <dbReference type="ARBA" id="ARBA00026028"/>
    </source>
</evidence>
<gene>
    <name evidence="15" type="primary">yidC</name>
    <name evidence="15" type="ORF">E5344_14455</name>
</gene>
<accession>A0A4S2CWA8</accession>
<dbReference type="InterPro" id="IPR001708">
    <property type="entry name" value="YidC/ALB3/OXA1/COX18"/>
</dbReference>
<dbReference type="GO" id="GO:0032977">
    <property type="term" value="F:membrane insertase activity"/>
    <property type="evidence" value="ECO:0007669"/>
    <property type="project" value="InterPro"/>
</dbReference>
<feature type="transmembrane region" description="Helical" evidence="13">
    <location>
        <begin position="203"/>
        <end position="228"/>
    </location>
</feature>
<dbReference type="GO" id="GO:0005886">
    <property type="term" value="C:plasma membrane"/>
    <property type="evidence" value="ECO:0007669"/>
    <property type="project" value="TreeGrafter"/>
</dbReference>
<dbReference type="OrthoDB" id="9780552at2"/>
<dbReference type="NCBIfam" id="TIGR03592">
    <property type="entry name" value="yidC_oxa1_cterm"/>
    <property type="match status" value="1"/>
</dbReference>
<evidence type="ECO:0000256" key="13">
    <source>
        <dbReference type="SAM" id="Phobius"/>
    </source>
</evidence>
<evidence type="ECO:0000259" key="14">
    <source>
        <dbReference type="Pfam" id="PF02096"/>
    </source>
</evidence>
<dbReference type="PANTHER" id="PTHR12428:SF65">
    <property type="entry name" value="CYTOCHROME C OXIDASE ASSEMBLY PROTEIN COX18, MITOCHONDRIAL"/>
    <property type="match status" value="1"/>
</dbReference>
<evidence type="ECO:0000256" key="6">
    <source>
        <dbReference type="ARBA" id="ARBA00023136"/>
    </source>
</evidence>
<evidence type="ECO:0000256" key="5">
    <source>
        <dbReference type="ARBA" id="ARBA00022989"/>
    </source>
</evidence>
<organism evidence="15 16">
    <name type="scientific">Microbacterium laevaniformans</name>
    <dbReference type="NCBI Taxonomy" id="36807"/>
    <lineage>
        <taxon>Bacteria</taxon>
        <taxon>Bacillati</taxon>
        <taxon>Actinomycetota</taxon>
        <taxon>Actinomycetes</taxon>
        <taxon>Micrococcales</taxon>
        <taxon>Microbacteriaceae</taxon>
        <taxon>Microbacterium</taxon>
    </lineage>
</organism>
<comment type="function">
    <text evidence="7">Required for the insertion and/or proper folding and/or complex formation of integral membrane proteins into the membrane. Involved in integration of membrane proteins that insert both dependently and independently of the Sec translocase complex, as well as at least some lipoproteins. Aids folding of multispanning membrane proteins.</text>
</comment>
<dbReference type="EMBL" id="SRYO01000014">
    <property type="protein sequence ID" value="TGY33249.1"/>
    <property type="molecule type" value="Genomic_DNA"/>
</dbReference>
<feature type="domain" description="Membrane insertase YidC/Oxa/ALB C-terminal" evidence="14">
    <location>
        <begin position="38"/>
        <end position="235"/>
    </location>
</feature>
<dbReference type="PANTHER" id="PTHR12428">
    <property type="entry name" value="OXA1"/>
    <property type="match status" value="1"/>
</dbReference>
<evidence type="ECO:0000256" key="3">
    <source>
        <dbReference type="ARBA" id="ARBA00015325"/>
    </source>
</evidence>
<dbReference type="Proteomes" id="UP000309893">
    <property type="component" value="Unassembled WGS sequence"/>
</dbReference>
<dbReference type="InterPro" id="IPR028055">
    <property type="entry name" value="YidC/Oxa/ALB_C"/>
</dbReference>
<evidence type="ECO:0000313" key="16">
    <source>
        <dbReference type="Proteomes" id="UP000309893"/>
    </source>
</evidence>
<feature type="transmembrane region" description="Helical" evidence="13">
    <location>
        <begin position="148"/>
        <end position="174"/>
    </location>
</feature>
<keyword evidence="6 13" id="KW-0472">Membrane</keyword>